<accession>X1TY55</accession>
<evidence type="ECO:0000313" key="1">
    <source>
        <dbReference type="EMBL" id="GAI96316.1"/>
    </source>
</evidence>
<comment type="caution">
    <text evidence="1">The sequence shown here is derived from an EMBL/GenBank/DDBJ whole genome shotgun (WGS) entry which is preliminary data.</text>
</comment>
<dbReference type="EMBL" id="BARW01024825">
    <property type="protein sequence ID" value="GAI96316.1"/>
    <property type="molecule type" value="Genomic_DNA"/>
</dbReference>
<name>X1TY55_9ZZZZ</name>
<gene>
    <name evidence="1" type="ORF">S12H4_40839</name>
</gene>
<feature type="non-terminal residue" evidence="1">
    <location>
        <position position="1"/>
    </location>
</feature>
<sequence length="262" mass="30446">DELRSAFFKIFDYEKPWLLISGAEYEWALKKGFSSLCTEDREVYVSRVLSFFGDKNRDEWGKNSGWRLLSSAIDGLTDKEKEKALEVFGQELDPFYQPKASKGDSRFGFVSAKAPIDQEALSKMSVPEITNKLKNDWAPKQLRKQDREQDFLHPLNAEGMGNVLKTDIRIRFQNYISNASLFFDRDHLDSHYTYSFFMGIFDVLREKKYPVNTDWSGLFKLFAKIVYSAKKHEFISGVREREISDTWLVGWDGIHDAMADVL</sequence>
<feature type="non-terminal residue" evidence="1">
    <location>
        <position position="262"/>
    </location>
</feature>
<organism evidence="1">
    <name type="scientific">marine sediment metagenome</name>
    <dbReference type="NCBI Taxonomy" id="412755"/>
    <lineage>
        <taxon>unclassified sequences</taxon>
        <taxon>metagenomes</taxon>
        <taxon>ecological metagenomes</taxon>
    </lineage>
</organism>
<dbReference type="AlphaFoldDB" id="X1TY55"/>
<protein>
    <submittedName>
        <fullName evidence="1">Uncharacterized protein</fullName>
    </submittedName>
</protein>
<proteinExistence type="predicted"/>
<reference evidence="1" key="1">
    <citation type="journal article" date="2014" name="Front. Microbiol.">
        <title>High frequency of phylogenetically diverse reductive dehalogenase-homologous genes in deep subseafloor sedimentary metagenomes.</title>
        <authorList>
            <person name="Kawai M."/>
            <person name="Futagami T."/>
            <person name="Toyoda A."/>
            <person name="Takaki Y."/>
            <person name="Nishi S."/>
            <person name="Hori S."/>
            <person name="Arai W."/>
            <person name="Tsubouchi T."/>
            <person name="Morono Y."/>
            <person name="Uchiyama I."/>
            <person name="Ito T."/>
            <person name="Fujiyama A."/>
            <person name="Inagaki F."/>
            <person name="Takami H."/>
        </authorList>
    </citation>
    <scope>NUCLEOTIDE SEQUENCE</scope>
    <source>
        <strain evidence="1">Expedition CK06-06</strain>
    </source>
</reference>